<dbReference type="PROSITE" id="PS01125">
    <property type="entry name" value="ROK"/>
    <property type="match status" value="1"/>
</dbReference>
<proteinExistence type="inferred from homology"/>
<evidence type="ECO:0000313" key="10">
    <source>
        <dbReference type="Proteomes" id="UP000075737"/>
    </source>
</evidence>
<dbReference type="InterPro" id="IPR004654">
    <property type="entry name" value="ROK_glcA"/>
</dbReference>
<keyword evidence="4 9" id="KW-0808">Transferase</keyword>
<dbReference type="EMBL" id="LOHZ01000042">
    <property type="protein sequence ID" value="KYO64605.1"/>
    <property type="molecule type" value="Genomic_DNA"/>
</dbReference>
<dbReference type="EC" id="2.7.1.2" evidence="2"/>
<gene>
    <name evidence="9" type="primary">glcK</name>
    <name evidence="9" type="ORF">ATZ99_20410</name>
</gene>
<dbReference type="CDD" id="cd24076">
    <property type="entry name" value="ASKHA_ATPase_ROK_BsXylR-like"/>
    <property type="match status" value="1"/>
</dbReference>
<dbReference type="Gene3D" id="3.30.420.40">
    <property type="match status" value="2"/>
</dbReference>
<dbReference type="InterPro" id="IPR043129">
    <property type="entry name" value="ATPase_NBD"/>
</dbReference>
<evidence type="ECO:0000256" key="8">
    <source>
        <dbReference type="ARBA" id="ARBA00032386"/>
    </source>
</evidence>
<keyword evidence="7" id="KW-0067">ATP-binding</keyword>
<keyword evidence="6 9" id="KW-0418">Kinase</keyword>
<evidence type="ECO:0000256" key="5">
    <source>
        <dbReference type="ARBA" id="ARBA00022741"/>
    </source>
</evidence>
<evidence type="ECO:0000256" key="7">
    <source>
        <dbReference type="ARBA" id="ARBA00022840"/>
    </source>
</evidence>
<evidence type="ECO:0000256" key="2">
    <source>
        <dbReference type="ARBA" id="ARBA00012323"/>
    </source>
</evidence>
<dbReference type="GO" id="GO:0006096">
    <property type="term" value="P:glycolytic process"/>
    <property type="evidence" value="ECO:0007669"/>
    <property type="project" value="InterPro"/>
</dbReference>
<dbReference type="GO" id="GO:0004340">
    <property type="term" value="F:glucokinase activity"/>
    <property type="evidence" value="ECO:0007669"/>
    <property type="project" value="UniProtKB-EC"/>
</dbReference>
<dbReference type="SUPFAM" id="SSF53067">
    <property type="entry name" value="Actin-like ATPase domain"/>
    <property type="match status" value="1"/>
</dbReference>
<dbReference type="GO" id="GO:0005737">
    <property type="term" value="C:cytoplasm"/>
    <property type="evidence" value="ECO:0007669"/>
    <property type="project" value="InterPro"/>
</dbReference>
<sequence length="316" mass="33813">MENFSLGIDLGGTKIATCIIDNNGNIFARVEMPTLAKEGPEKVISRMKKSVYDVLSQINLSLNEIAGIGIGVPGPIDVEKGTIQNPPNLPGWKDIPLCSIMFREFNTKIIIENDANSAALGEFLFGAGKGVKNFIYITISTGIGAGIFIDGKLFKGIGRNAGEVGHMTINFEGPICGCTNSGCWEAYASGTALSRFAKEGILSGIKTKIIEKARNEEITAEHVFSAARKGDNFALTLVENEGYYLGVGLANLINIFNPGLIAIGGGLTQCWDMFYSKMMKTIKERSLPANLKHLEIVKAKLDKDAGAIGAASLAFL</sequence>
<evidence type="ECO:0000256" key="3">
    <source>
        <dbReference type="ARBA" id="ARBA00014701"/>
    </source>
</evidence>
<dbReference type="PANTHER" id="PTHR18964">
    <property type="entry name" value="ROK (REPRESSOR, ORF, KINASE) FAMILY"/>
    <property type="match status" value="1"/>
</dbReference>
<dbReference type="OrthoDB" id="9810372at2"/>
<dbReference type="PANTHER" id="PTHR18964:SF149">
    <property type="entry name" value="BIFUNCTIONAL UDP-N-ACETYLGLUCOSAMINE 2-EPIMERASE_N-ACETYLMANNOSAMINE KINASE"/>
    <property type="match status" value="1"/>
</dbReference>
<comment type="caution">
    <text evidence="9">The sequence shown here is derived from an EMBL/GenBank/DDBJ whole genome shotgun (WGS) entry which is preliminary data.</text>
</comment>
<evidence type="ECO:0000256" key="1">
    <source>
        <dbReference type="ARBA" id="ARBA00006479"/>
    </source>
</evidence>
<dbReference type="InterPro" id="IPR049874">
    <property type="entry name" value="ROK_cs"/>
</dbReference>
<organism evidence="9 10">
    <name type="scientific">Thermovenabulum gondwanense</name>
    <dbReference type="NCBI Taxonomy" id="520767"/>
    <lineage>
        <taxon>Bacteria</taxon>
        <taxon>Bacillati</taxon>
        <taxon>Bacillota</taxon>
        <taxon>Clostridia</taxon>
        <taxon>Thermosediminibacterales</taxon>
        <taxon>Thermosediminibacteraceae</taxon>
        <taxon>Thermovenabulum</taxon>
    </lineage>
</organism>
<dbReference type="STRING" id="520767.ATZ99_20410"/>
<evidence type="ECO:0000256" key="4">
    <source>
        <dbReference type="ARBA" id="ARBA00022679"/>
    </source>
</evidence>
<accession>A0A161PTA9</accession>
<protein>
    <recommendedName>
        <fullName evidence="3">Glucokinase</fullName>
        <ecNumber evidence="2">2.7.1.2</ecNumber>
    </recommendedName>
    <alternativeName>
        <fullName evidence="8">Glucose kinase</fullName>
    </alternativeName>
</protein>
<name>A0A161PTA9_9FIRM</name>
<dbReference type="NCBIfam" id="TIGR00744">
    <property type="entry name" value="ROK_glcA_fam"/>
    <property type="match status" value="1"/>
</dbReference>
<comment type="similarity">
    <text evidence="1">Belongs to the ROK (NagC/XylR) family.</text>
</comment>
<dbReference type="InterPro" id="IPR000600">
    <property type="entry name" value="ROK"/>
</dbReference>
<keyword evidence="10" id="KW-1185">Reference proteome</keyword>
<reference evidence="9 10" key="1">
    <citation type="submission" date="2015-12" db="EMBL/GenBank/DDBJ databases">
        <title>Draft genome of Thermovenabulum gondwanense isolated from a red thermophilic microbial mat colonisisng an outflow channel of a bore well.</title>
        <authorList>
            <person name="Patel B.K."/>
        </authorList>
    </citation>
    <scope>NUCLEOTIDE SEQUENCE [LARGE SCALE GENOMIC DNA]</scope>
    <source>
        <strain evidence="9 10">R270</strain>
    </source>
</reference>
<dbReference type="RefSeq" id="WP_068749130.1">
    <property type="nucleotide sequence ID" value="NZ_LOHZ01000042.1"/>
</dbReference>
<dbReference type="AlphaFoldDB" id="A0A161PTA9"/>
<dbReference type="Pfam" id="PF00480">
    <property type="entry name" value="ROK"/>
    <property type="match status" value="1"/>
</dbReference>
<keyword evidence="5" id="KW-0547">Nucleotide-binding</keyword>
<evidence type="ECO:0000256" key="6">
    <source>
        <dbReference type="ARBA" id="ARBA00022777"/>
    </source>
</evidence>
<dbReference type="GO" id="GO:0005524">
    <property type="term" value="F:ATP binding"/>
    <property type="evidence" value="ECO:0007669"/>
    <property type="project" value="UniProtKB-KW"/>
</dbReference>
<dbReference type="Proteomes" id="UP000075737">
    <property type="component" value="Unassembled WGS sequence"/>
</dbReference>
<evidence type="ECO:0000313" key="9">
    <source>
        <dbReference type="EMBL" id="KYO64605.1"/>
    </source>
</evidence>